<reference evidence="3" key="1">
    <citation type="submission" date="2025-08" db="UniProtKB">
        <authorList>
            <consortium name="Ensembl"/>
        </authorList>
    </citation>
    <scope>IDENTIFICATION</scope>
</reference>
<dbReference type="GeneTree" id="ENSGT00390000005294"/>
<accession>A0A3B3T1L6</accession>
<organism evidence="3 4">
    <name type="scientific">Paramormyrops kingsleyae</name>
    <dbReference type="NCBI Taxonomy" id="1676925"/>
    <lineage>
        <taxon>Eukaryota</taxon>
        <taxon>Metazoa</taxon>
        <taxon>Chordata</taxon>
        <taxon>Craniata</taxon>
        <taxon>Vertebrata</taxon>
        <taxon>Euteleostomi</taxon>
        <taxon>Actinopterygii</taxon>
        <taxon>Neopterygii</taxon>
        <taxon>Teleostei</taxon>
        <taxon>Osteoglossocephala</taxon>
        <taxon>Osteoglossomorpha</taxon>
        <taxon>Osteoglossiformes</taxon>
        <taxon>Mormyridae</taxon>
        <taxon>Paramormyrops</taxon>
    </lineage>
</organism>
<evidence type="ECO:0000313" key="4">
    <source>
        <dbReference type="Proteomes" id="UP000261540"/>
    </source>
</evidence>
<keyword evidence="2" id="KW-0812">Transmembrane</keyword>
<dbReference type="PANTHER" id="PTHR15570:SF2">
    <property type="entry name" value="G0_G1 SWITCH PROTEIN 2"/>
    <property type="match status" value="1"/>
</dbReference>
<dbReference type="Proteomes" id="UP000261540">
    <property type="component" value="Unplaced"/>
</dbReference>
<sequence length="165" mass="18521">MWVGTKGVEKPFIYRAFTAATTFGSISWDCVLLIKNVLYCSSFRYSRSSNLKEMETVHEFVPFAKEILSQKPSRGMAKVYLVGSVLAFFGVAVGVLETVCQPFYEQEPADEDLAQLSALERRMTELEIVSRRAEAAAAMDEDNEYKAKYQAANGRRNSANRLHAS</sequence>
<feature type="coiled-coil region" evidence="1">
    <location>
        <begin position="109"/>
        <end position="136"/>
    </location>
</feature>
<dbReference type="AlphaFoldDB" id="A0A3B3T1L6"/>
<dbReference type="Pfam" id="PF15103">
    <property type="entry name" value="G0-G1_switch_2"/>
    <property type="match status" value="1"/>
</dbReference>
<feature type="transmembrane region" description="Helical" evidence="2">
    <location>
        <begin position="79"/>
        <end position="96"/>
    </location>
</feature>
<dbReference type="InterPro" id="IPR016821">
    <property type="entry name" value="G0S2"/>
</dbReference>
<name>A0A3B3T1L6_9TELE</name>
<proteinExistence type="predicted"/>
<dbReference type="STRING" id="1676925.ENSPKIP00000036967"/>
<keyword evidence="2" id="KW-1133">Transmembrane helix</keyword>
<protein>
    <submittedName>
        <fullName evidence="3">G0/G1 switch 2</fullName>
    </submittedName>
</protein>
<evidence type="ECO:0000256" key="2">
    <source>
        <dbReference type="SAM" id="Phobius"/>
    </source>
</evidence>
<keyword evidence="1" id="KW-0175">Coiled coil</keyword>
<evidence type="ECO:0000313" key="3">
    <source>
        <dbReference type="Ensembl" id="ENSPKIP00000036967.1"/>
    </source>
</evidence>
<reference evidence="3" key="2">
    <citation type="submission" date="2025-09" db="UniProtKB">
        <authorList>
            <consortium name="Ensembl"/>
        </authorList>
    </citation>
    <scope>IDENTIFICATION</scope>
</reference>
<dbReference type="PANTHER" id="PTHR15570">
    <property type="entry name" value="G0/G1 SWITCH PROTEIN 2"/>
    <property type="match status" value="1"/>
</dbReference>
<evidence type="ECO:0000256" key="1">
    <source>
        <dbReference type="SAM" id="Coils"/>
    </source>
</evidence>
<keyword evidence="4" id="KW-1185">Reference proteome</keyword>
<dbReference type="Ensembl" id="ENSPKIT00000017921.1">
    <property type="protein sequence ID" value="ENSPKIP00000036967.1"/>
    <property type="gene ID" value="ENSPKIG00000015340.1"/>
</dbReference>
<feature type="transmembrane region" description="Helical" evidence="2">
    <location>
        <begin position="12"/>
        <end position="34"/>
    </location>
</feature>
<keyword evidence="2" id="KW-0472">Membrane</keyword>